<keyword evidence="3" id="KW-1185">Reference proteome</keyword>
<feature type="compositionally biased region" description="Basic and acidic residues" evidence="1">
    <location>
        <begin position="76"/>
        <end position="101"/>
    </location>
</feature>
<evidence type="ECO:0000313" key="3">
    <source>
        <dbReference type="Proteomes" id="UP000747399"/>
    </source>
</evidence>
<dbReference type="AlphaFoldDB" id="A0A8J4FAU2"/>
<comment type="caution">
    <text evidence="2">The sequence shown here is derived from an EMBL/GenBank/DDBJ whole genome shotgun (WGS) entry which is preliminary data.</text>
</comment>
<feature type="compositionally biased region" description="Acidic residues" evidence="1">
    <location>
        <begin position="66"/>
        <end position="75"/>
    </location>
</feature>
<feature type="region of interest" description="Disordered" evidence="1">
    <location>
        <begin position="58"/>
        <end position="101"/>
    </location>
</feature>
<evidence type="ECO:0000313" key="2">
    <source>
        <dbReference type="EMBL" id="GIL68546.1"/>
    </source>
</evidence>
<gene>
    <name evidence="2" type="ORF">Vafri_21808</name>
</gene>
<dbReference type="EMBL" id="BNCO01000120">
    <property type="protein sequence ID" value="GIL68546.1"/>
    <property type="molecule type" value="Genomic_DNA"/>
</dbReference>
<name>A0A8J4FAU2_9CHLO</name>
<reference evidence="2" key="1">
    <citation type="journal article" date="2021" name="Proc. Natl. Acad. Sci. U.S.A.">
        <title>Three genomes in the algal genus Volvox reveal the fate of a haploid sex-determining region after a transition to homothallism.</title>
        <authorList>
            <person name="Yamamoto K."/>
            <person name="Hamaji T."/>
            <person name="Kawai-Toyooka H."/>
            <person name="Matsuzaki R."/>
            <person name="Takahashi F."/>
            <person name="Nishimura Y."/>
            <person name="Kawachi M."/>
            <person name="Noguchi H."/>
            <person name="Minakuchi Y."/>
            <person name="Umen J.G."/>
            <person name="Toyoda A."/>
            <person name="Nozaki H."/>
        </authorList>
    </citation>
    <scope>NUCLEOTIDE SEQUENCE</scope>
    <source>
        <strain evidence="2">NIES-3780</strain>
    </source>
</reference>
<evidence type="ECO:0000256" key="1">
    <source>
        <dbReference type="SAM" id="MobiDB-lite"/>
    </source>
</evidence>
<sequence>MHDGETAPLPSDCDCDCGERMPLPLLAATAAATACWASGPLCASTMMCLPLPGAAVPAGAGVRGEEENDGAEEEAPDRRGAARDMDKEGRKGKLIDRFTQG</sequence>
<organism evidence="2 3">
    <name type="scientific">Volvox africanus</name>
    <dbReference type="NCBI Taxonomy" id="51714"/>
    <lineage>
        <taxon>Eukaryota</taxon>
        <taxon>Viridiplantae</taxon>
        <taxon>Chlorophyta</taxon>
        <taxon>core chlorophytes</taxon>
        <taxon>Chlorophyceae</taxon>
        <taxon>CS clade</taxon>
        <taxon>Chlamydomonadales</taxon>
        <taxon>Volvocaceae</taxon>
        <taxon>Volvox</taxon>
    </lineage>
</organism>
<protein>
    <submittedName>
        <fullName evidence="2">Uncharacterized protein</fullName>
    </submittedName>
</protein>
<accession>A0A8J4FAU2</accession>
<dbReference type="Proteomes" id="UP000747399">
    <property type="component" value="Unassembled WGS sequence"/>
</dbReference>
<proteinExistence type="predicted"/>